<accession>A0A0X3AMK5</accession>
<dbReference type="EMBL" id="FCOR01000002">
    <property type="protein sequence ID" value="CVK15576.1"/>
    <property type="molecule type" value="Genomic_DNA"/>
</dbReference>
<proteinExistence type="predicted"/>
<gene>
    <name evidence="2" type="ORF">Ga0061079_102122</name>
</gene>
<evidence type="ECO:0000256" key="1">
    <source>
        <dbReference type="SAM" id="SignalP"/>
    </source>
</evidence>
<dbReference type="AlphaFoldDB" id="A0A0X3AMK5"/>
<dbReference type="STRING" id="1586267.GCA_001418685_00401"/>
<evidence type="ECO:0000313" key="2">
    <source>
        <dbReference type="EMBL" id="CVK15576.1"/>
    </source>
</evidence>
<keyword evidence="3" id="KW-1185">Reference proteome</keyword>
<dbReference type="Proteomes" id="UP000182761">
    <property type="component" value="Unassembled WGS sequence"/>
</dbReference>
<name>A0A0X3AMK5_9FLAO</name>
<organism evidence="2 3">
    <name type="scientific">Apibacter mensalis</name>
    <dbReference type="NCBI Taxonomy" id="1586267"/>
    <lineage>
        <taxon>Bacteria</taxon>
        <taxon>Pseudomonadati</taxon>
        <taxon>Bacteroidota</taxon>
        <taxon>Flavobacteriia</taxon>
        <taxon>Flavobacteriales</taxon>
        <taxon>Weeksellaceae</taxon>
        <taxon>Apibacter</taxon>
    </lineage>
</organism>
<evidence type="ECO:0000313" key="3">
    <source>
        <dbReference type="Proteomes" id="UP000182761"/>
    </source>
</evidence>
<protein>
    <submittedName>
        <fullName evidence="2">Uncharacterized protein</fullName>
    </submittedName>
</protein>
<keyword evidence="1" id="KW-0732">Signal</keyword>
<feature type="chain" id="PRO_5007049736" evidence="1">
    <location>
        <begin position="18"/>
        <end position="433"/>
    </location>
</feature>
<dbReference type="RefSeq" id="WP_055424806.1">
    <property type="nucleotide sequence ID" value="NZ_FCOR01000002.1"/>
</dbReference>
<sequence>MKTKFIFLGMLSIPILALSQVGINTNNPQGILHVDGGKDNPEFNTPNTAQEANDFIVTSNGNVGIGTVTPDASSILELNVDGLNSGSKKGFLGPRVALKSNTDTITIPKPANGLLVYNLGTDPNFVYTGYIFWNGTEWKSLDGRTLNPGSIQNLTCNGVTAIPSSYTAGQPYSGFFTIPYTGGDGGLYPSQTIGPVNGLTAKLEAGQFNIGNGALRYNVTGTPTVTSPGATKFNVSIAGKICDATIGVGDDVAPGEHIYYKTSTGINSSIGDLSSNQFQNFANYWLSYYVNDLPVIGGKLRLDAYLLRGANNLGANTSYNPRLVNITSSPVKFWYSAIASATYKSNSNLVLAPGGFVSVDDGVWANVGTNMLTSNGGASNVIPGISDNEVITIDIALDNKWYKVYYFVYIDNMDTSTDTDNLRKFYISVQRLY</sequence>
<feature type="signal peptide" evidence="1">
    <location>
        <begin position="1"/>
        <end position="17"/>
    </location>
</feature>
<reference evidence="2 3" key="1">
    <citation type="submission" date="2016-01" db="EMBL/GenBank/DDBJ databases">
        <authorList>
            <person name="McClelland M."/>
            <person name="Jain A."/>
            <person name="Saraogi P."/>
            <person name="Mendelson R."/>
            <person name="Westerman R."/>
            <person name="SanMiguel P."/>
            <person name="Csonka L."/>
        </authorList>
    </citation>
    <scope>NUCLEOTIDE SEQUENCE [LARGE SCALE GENOMIC DNA]</scope>
    <source>
        <strain evidence="2 3">R-53146</strain>
    </source>
</reference>